<evidence type="ECO:0000256" key="1">
    <source>
        <dbReference type="SAM" id="MobiDB-lite"/>
    </source>
</evidence>
<feature type="compositionally biased region" description="Basic and acidic residues" evidence="1">
    <location>
        <begin position="187"/>
        <end position="201"/>
    </location>
</feature>
<feature type="region of interest" description="Disordered" evidence="1">
    <location>
        <begin position="1"/>
        <end position="126"/>
    </location>
</feature>
<protein>
    <submittedName>
        <fullName evidence="2">Uncharacterized protein</fullName>
    </submittedName>
</protein>
<gene>
    <name evidence="2" type="ORF">K461DRAFT_312729</name>
</gene>
<feature type="region of interest" description="Disordered" evidence="1">
    <location>
        <begin position="169"/>
        <end position="226"/>
    </location>
</feature>
<feature type="compositionally biased region" description="Low complexity" evidence="1">
    <location>
        <begin position="325"/>
        <end position="345"/>
    </location>
</feature>
<dbReference type="Proteomes" id="UP000799439">
    <property type="component" value="Unassembled WGS sequence"/>
</dbReference>
<feature type="compositionally biased region" description="Basic and acidic residues" evidence="1">
    <location>
        <begin position="72"/>
        <end position="82"/>
    </location>
</feature>
<feature type="compositionally biased region" description="Polar residues" evidence="1">
    <location>
        <begin position="85"/>
        <end position="120"/>
    </location>
</feature>
<sequence length="414" mass="44488">MHTRRPHAAATLSLRSSDNANASEDSRTASLTPSPSRPVAQQQSPVESTGERKSALSKSAPTTPGGTKKHAHFDNDYLERRFSLQRRTTAPSSFDSSSNLPLQEYSESQGHHGNTMGNDLSDSDQDSLHTAIDHLSYGSDDPMDDNFDHVIASGEASDSQSENNALLGASRKHISDRDSDDTALFRSHSEDKDHTELERASSPRPLSTRSNASHVSKPPAQTPRPVRAADCAITHVNVIAQDDGADAESTISSDDEGETNQHASSSRGPSHPSGTLRTEKVQSKLAKWSRNNDGHEIASSPPIRLHGPGSRHPSGEEGVPAPPNTGSSSQVQSQSESTSDSQLTTPATPPSDSQPRIAIHVQTARPLATTTVTEEALGQHHSTPIRWKFIGITSQKRKNTRPMSFWPAPGTPLC</sequence>
<proteinExistence type="predicted"/>
<accession>A0A9P4J3B3</accession>
<dbReference type="AlphaFoldDB" id="A0A9P4J3B3"/>
<feature type="compositionally biased region" description="Polar residues" evidence="1">
    <location>
        <begin position="56"/>
        <end position="65"/>
    </location>
</feature>
<evidence type="ECO:0000313" key="2">
    <source>
        <dbReference type="EMBL" id="KAF2153320.1"/>
    </source>
</evidence>
<evidence type="ECO:0000313" key="3">
    <source>
        <dbReference type="Proteomes" id="UP000799439"/>
    </source>
</evidence>
<dbReference type="OrthoDB" id="10593031at2759"/>
<feature type="compositionally biased region" description="Polar residues" evidence="1">
    <location>
        <begin position="204"/>
        <end position="214"/>
    </location>
</feature>
<feature type="compositionally biased region" description="Polar residues" evidence="1">
    <location>
        <begin position="13"/>
        <end position="47"/>
    </location>
</feature>
<feature type="region of interest" description="Disordered" evidence="1">
    <location>
        <begin position="239"/>
        <end position="356"/>
    </location>
</feature>
<dbReference type="EMBL" id="ML996085">
    <property type="protein sequence ID" value="KAF2153320.1"/>
    <property type="molecule type" value="Genomic_DNA"/>
</dbReference>
<comment type="caution">
    <text evidence="2">The sequence shown here is derived from an EMBL/GenBank/DDBJ whole genome shotgun (WGS) entry which is preliminary data.</text>
</comment>
<reference evidence="2" key="1">
    <citation type="journal article" date="2020" name="Stud. Mycol.">
        <title>101 Dothideomycetes genomes: a test case for predicting lifestyles and emergence of pathogens.</title>
        <authorList>
            <person name="Haridas S."/>
            <person name="Albert R."/>
            <person name="Binder M."/>
            <person name="Bloem J."/>
            <person name="Labutti K."/>
            <person name="Salamov A."/>
            <person name="Andreopoulos B."/>
            <person name="Baker S."/>
            <person name="Barry K."/>
            <person name="Bills G."/>
            <person name="Bluhm B."/>
            <person name="Cannon C."/>
            <person name="Castanera R."/>
            <person name="Culley D."/>
            <person name="Daum C."/>
            <person name="Ezra D."/>
            <person name="Gonzalez J."/>
            <person name="Henrissat B."/>
            <person name="Kuo A."/>
            <person name="Liang C."/>
            <person name="Lipzen A."/>
            <person name="Lutzoni F."/>
            <person name="Magnuson J."/>
            <person name="Mondo S."/>
            <person name="Nolan M."/>
            <person name="Ohm R."/>
            <person name="Pangilinan J."/>
            <person name="Park H.-J."/>
            <person name="Ramirez L."/>
            <person name="Alfaro M."/>
            <person name="Sun H."/>
            <person name="Tritt A."/>
            <person name="Yoshinaga Y."/>
            <person name="Zwiers L.-H."/>
            <person name="Turgeon B."/>
            <person name="Goodwin S."/>
            <person name="Spatafora J."/>
            <person name="Crous P."/>
            <person name="Grigoriev I."/>
        </authorList>
    </citation>
    <scope>NUCLEOTIDE SEQUENCE</scope>
    <source>
        <strain evidence="2">CBS 260.36</strain>
    </source>
</reference>
<name>A0A9P4J3B3_9PEZI</name>
<feature type="compositionally biased region" description="Polar residues" evidence="1">
    <location>
        <begin position="260"/>
        <end position="276"/>
    </location>
</feature>
<organism evidence="2 3">
    <name type="scientific">Myriangium duriaei CBS 260.36</name>
    <dbReference type="NCBI Taxonomy" id="1168546"/>
    <lineage>
        <taxon>Eukaryota</taxon>
        <taxon>Fungi</taxon>
        <taxon>Dikarya</taxon>
        <taxon>Ascomycota</taxon>
        <taxon>Pezizomycotina</taxon>
        <taxon>Dothideomycetes</taxon>
        <taxon>Dothideomycetidae</taxon>
        <taxon>Myriangiales</taxon>
        <taxon>Myriangiaceae</taxon>
        <taxon>Myriangium</taxon>
    </lineage>
</organism>
<keyword evidence="3" id="KW-1185">Reference proteome</keyword>